<organism evidence="2 3">
    <name type="scientific">Chondromyces crocatus</name>
    <dbReference type="NCBI Taxonomy" id="52"/>
    <lineage>
        <taxon>Bacteria</taxon>
        <taxon>Pseudomonadati</taxon>
        <taxon>Myxococcota</taxon>
        <taxon>Polyangia</taxon>
        <taxon>Polyangiales</taxon>
        <taxon>Polyangiaceae</taxon>
        <taxon>Chondromyces</taxon>
    </lineage>
</organism>
<dbReference type="OrthoDB" id="5520329at2"/>
<evidence type="ECO:0000313" key="3">
    <source>
        <dbReference type="Proteomes" id="UP000067626"/>
    </source>
</evidence>
<dbReference type="KEGG" id="ccro:CMC5_058230"/>
<dbReference type="EMBL" id="CP012159">
    <property type="protein sequence ID" value="AKT41616.1"/>
    <property type="molecule type" value="Genomic_DNA"/>
</dbReference>
<proteinExistence type="predicted"/>
<evidence type="ECO:0000256" key="1">
    <source>
        <dbReference type="SAM" id="SignalP"/>
    </source>
</evidence>
<feature type="chain" id="PRO_5005459637" evidence="1">
    <location>
        <begin position="25"/>
        <end position="339"/>
    </location>
</feature>
<reference evidence="2 3" key="1">
    <citation type="submission" date="2015-07" db="EMBL/GenBank/DDBJ databases">
        <title>Genome analysis of myxobacterium Chondromyces crocatus Cm c5 reveals a high potential for natural compound synthesis and the genetic basis for the loss of fruiting body formation.</title>
        <authorList>
            <person name="Zaburannyi N."/>
            <person name="Bunk B."/>
            <person name="Maier J."/>
            <person name="Overmann J."/>
            <person name="Mueller R."/>
        </authorList>
    </citation>
    <scope>NUCLEOTIDE SEQUENCE [LARGE SCALE GENOMIC DNA]</scope>
    <source>
        <strain evidence="2 3">Cm c5</strain>
    </source>
</reference>
<gene>
    <name evidence="2" type="ORF">CMC5_058230</name>
</gene>
<dbReference type="Proteomes" id="UP000067626">
    <property type="component" value="Chromosome"/>
</dbReference>
<keyword evidence="1" id="KW-0732">Signal</keyword>
<evidence type="ECO:0000313" key="2">
    <source>
        <dbReference type="EMBL" id="AKT41616.1"/>
    </source>
</evidence>
<dbReference type="RefSeq" id="WP_050433375.1">
    <property type="nucleotide sequence ID" value="NZ_CP012159.1"/>
</dbReference>
<protein>
    <submittedName>
        <fullName evidence="2">Uncharacterized protein</fullName>
    </submittedName>
</protein>
<accession>A0A0K1ELE0</accession>
<sequence>MTPSAPRLLRGATATALLSTLFFAACRLGRVDVYTCDDPCTTCEDPCDPCSRGECVPEPSLGWEGPVLLWTGTHEADAPACPSQAPAKVYEGHDGFRTTSGCAPCQCEPARCEAPAEVAVSSEAACGAGGILEGAQPVSLPDGWSGACLGVPAIPQETFDTFGSTSSRVGACMPTTIPTPKSGSFAWDFFARACARVEAPVACLDPSLHCAPRSEGDFRQCVFTRGDETTCPEGYPKRRVFFGGVEGDLGCTPCTCSAPEGGTCVARVSAFRDASCTQAIAQAVVDVDQPGCTDDVLPGDLRGVAVSWPVHEPAHCTPDGGKPTGRVTPASPSTFCCTQ</sequence>
<dbReference type="AlphaFoldDB" id="A0A0K1ELE0"/>
<name>A0A0K1ELE0_CHOCO</name>
<dbReference type="PROSITE" id="PS51257">
    <property type="entry name" value="PROKAR_LIPOPROTEIN"/>
    <property type="match status" value="1"/>
</dbReference>
<feature type="signal peptide" evidence="1">
    <location>
        <begin position="1"/>
        <end position="24"/>
    </location>
</feature>
<keyword evidence="3" id="KW-1185">Reference proteome</keyword>